<protein>
    <submittedName>
        <fullName evidence="1">Uncharacterized protein</fullName>
    </submittedName>
</protein>
<gene>
    <name evidence="1" type="ORF">QFC24_005451</name>
</gene>
<comment type="caution">
    <text evidence="1">The sequence shown here is derived from an EMBL/GenBank/DDBJ whole genome shotgun (WGS) entry which is preliminary data.</text>
</comment>
<organism evidence="1 2">
    <name type="scientific">Naganishia onofrii</name>
    <dbReference type="NCBI Taxonomy" id="1851511"/>
    <lineage>
        <taxon>Eukaryota</taxon>
        <taxon>Fungi</taxon>
        <taxon>Dikarya</taxon>
        <taxon>Basidiomycota</taxon>
        <taxon>Agaricomycotina</taxon>
        <taxon>Tremellomycetes</taxon>
        <taxon>Filobasidiales</taxon>
        <taxon>Filobasidiaceae</taxon>
        <taxon>Naganishia</taxon>
    </lineage>
</organism>
<sequence length="286" mass="32061">MAATDGLVIKVVNIVAFLALLGSNIYSVAGPTDIYKNVKDTYVTPSYYANYIWSLIHFLLIGTMCYQFTEKGKAIIVDGVQWRFALLAVLNFAYVWLWGHHWYITSFILSLLVSATVSQIYYIIKTAHRRETLAQEVFVHAPFSLWHGFSIVLVVISGFTAFGRDAAKHPHVGLWSKVFVFLAFVFLESTAVGYAWASREGDIAGASERLTRLPFHFSLDTQVIAFSLFAIFIRQTHSKFVHWSAFAFFILSLFNIIKSVYGTVRSGNSILDDEERAPLVSGAGSS</sequence>
<dbReference type="Proteomes" id="UP001234202">
    <property type="component" value="Unassembled WGS sequence"/>
</dbReference>
<proteinExistence type="predicted"/>
<reference evidence="1" key="1">
    <citation type="submission" date="2023-04" db="EMBL/GenBank/DDBJ databases">
        <title>Draft Genome sequencing of Naganishia species isolated from polar environments using Oxford Nanopore Technology.</title>
        <authorList>
            <person name="Leo P."/>
            <person name="Venkateswaran K."/>
        </authorList>
    </citation>
    <scope>NUCLEOTIDE SEQUENCE</scope>
    <source>
        <strain evidence="1">DBVPG 5303</strain>
    </source>
</reference>
<accession>A0ACC2X869</accession>
<evidence type="ECO:0000313" key="1">
    <source>
        <dbReference type="EMBL" id="KAJ9119968.1"/>
    </source>
</evidence>
<evidence type="ECO:0000313" key="2">
    <source>
        <dbReference type="Proteomes" id="UP001234202"/>
    </source>
</evidence>
<dbReference type="EMBL" id="JASBWV010000022">
    <property type="protein sequence ID" value="KAJ9119968.1"/>
    <property type="molecule type" value="Genomic_DNA"/>
</dbReference>
<keyword evidence="2" id="KW-1185">Reference proteome</keyword>
<name>A0ACC2X869_9TREE</name>